<comment type="similarity">
    <text evidence="1">Belongs to the sigma-70 factor family. ECF subfamily.</text>
</comment>
<evidence type="ECO:0000256" key="4">
    <source>
        <dbReference type="ARBA" id="ARBA00023163"/>
    </source>
</evidence>
<dbReference type="InterPro" id="IPR013325">
    <property type="entry name" value="RNA_pol_sigma_r2"/>
</dbReference>
<dbReference type="InterPro" id="IPR039425">
    <property type="entry name" value="RNA_pol_sigma-70-like"/>
</dbReference>
<dbReference type="Gene3D" id="1.10.1740.10">
    <property type="match status" value="1"/>
</dbReference>
<organism evidence="7 8">
    <name type="scientific">Arachidicoccus ginsenosidivorans</name>
    <dbReference type="NCBI Taxonomy" id="496057"/>
    <lineage>
        <taxon>Bacteria</taxon>
        <taxon>Pseudomonadati</taxon>
        <taxon>Bacteroidota</taxon>
        <taxon>Chitinophagia</taxon>
        <taxon>Chitinophagales</taxon>
        <taxon>Chitinophagaceae</taxon>
        <taxon>Arachidicoccus</taxon>
    </lineage>
</organism>
<dbReference type="GO" id="GO:0016987">
    <property type="term" value="F:sigma factor activity"/>
    <property type="evidence" value="ECO:0007669"/>
    <property type="project" value="UniProtKB-KW"/>
</dbReference>
<dbReference type="InterPro" id="IPR014284">
    <property type="entry name" value="RNA_pol_sigma-70_dom"/>
</dbReference>
<dbReference type="InterPro" id="IPR007627">
    <property type="entry name" value="RNA_pol_sigma70_r2"/>
</dbReference>
<evidence type="ECO:0000256" key="2">
    <source>
        <dbReference type="ARBA" id="ARBA00023015"/>
    </source>
</evidence>
<sequence>MNTIHFFSDIELFEKFKGGDKTAFEQIYKRYWSCLLNEAYRLTDAQALSKDLVQDIFVSLYQKADKIDIKFSFKAYLYQTLRYKVINSKRDALIHQHCHQDIYHRSSRENVFSNQLETKELNNHLYVAINGLPKKCKQVFLLSREGDYSHKAISKELHISTSTVEKHIVKALKILRLKLNYKEMLA</sequence>
<dbReference type="PANTHER" id="PTHR43133">
    <property type="entry name" value="RNA POLYMERASE ECF-TYPE SIGMA FACTO"/>
    <property type="match status" value="1"/>
</dbReference>
<dbReference type="InterPro" id="IPR036388">
    <property type="entry name" value="WH-like_DNA-bd_sf"/>
</dbReference>
<dbReference type="SUPFAM" id="SSF88659">
    <property type="entry name" value="Sigma3 and sigma4 domains of RNA polymerase sigma factors"/>
    <property type="match status" value="1"/>
</dbReference>
<dbReference type="Proteomes" id="UP000321291">
    <property type="component" value="Chromosome"/>
</dbReference>
<dbReference type="SUPFAM" id="SSF88946">
    <property type="entry name" value="Sigma2 domain of RNA polymerase sigma factors"/>
    <property type="match status" value="1"/>
</dbReference>
<dbReference type="Gene3D" id="1.10.10.10">
    <property type="entry name" value="Winged helix-like DNA-binding domain superfamily/Winged helix DNA-binding domain"/>
    <property type="match status" value="1"/>
</dbReference>
<gene>
    <name evidence="7" type="ORF">FSB73_19625</name>
</gene>
<dbReference type="KEGG" id="agi:FSB73_19625"/>
<dbReference type="InterPro" id="IPR014327">
    <property type="entry name" value="RNA_pol_sigma70_bacteroid"/>
</dbReference>
<dbReference type="RefSeq" id="WP_146786126.1">
    <property type="nucleotide sequence ID" value="NZ_CP042434.1"/>
</dbReference>
<dbReference type="GO" id="GO:0003677">
    <property type="term" value="F:DNA binding"/>
    <property type="evidence" value="ECO:0007669"/>
    <property type="project" value="InterPro"/>
</dbReference>
<feature type="domain" description="RNA polymerase sigma-70 region 2" evidence="5">
    <location>
        <begin position="28"/>
        <end position="91"/>
    </location>
</feature>
<keyword evidence="3" id="KW-0731">Sigma factor</keyword>
<keyword evidence="2" id="KW-0805">Transcription regulation</keyword>
<dbReference type="AlphaFoldDB" id="A0A5B8VRM2"/>
<evidence type="ECO:0000259" key="6">
    <source>
        <dbReference type="Pfam" id="PF08281"/>
    </source>
</evidence>
<dbReference type="InterPro" id="IPR013249">
    <property type="entry name" value="RNA_pol_sigma70_r4_t2"/>
</dbReference>
<dbReference type="Pfam" id="PF04542">
    <property type="entry name" value="Sigma70_r2"/>
    <property type="match status" value="1"/>
</dbReference>
<dbReference type="PANTHER" id="PTHR43133:SF46">
    <property type="entry name" value="RNA POLYMERASE SIGMA-70 FACTOR ECF SUBFAMILY"/>
    <property type="match status" value="1"/>
</dbReference>
<evidence type="ECO:0000313" key="7">
    <source>
        <dbReference type="EMBL" id="QEC73542.1"/>
    </source>
</evidence>
<feature type="domain" description="RNA polymerase sigma factor 70 region 4 type 2" evidence="6">
    <location>
        <begin position="125"/>
        <end position="174"/>
    </location>
</feature>
<evidence type="ECO:0000256" key="3">
    <source>
        <dbReference type="ARBA" id="ARBA00023082"/>
    </source>
</evidence>
<name>A0A5B8VRM2_9BACT</name>
<dbReference type="EMBL" id="CP042434">
    <property type="protein sequence ID" value="QEC73542.1"/>
    <property type="molecule type" value="Genomic_DNA"/>
</dbReference>
<accession>A0A5B8VRM2</accession>
<dbReference type="GO" id="GO:0006352">
    <property type="term" value="P:DNA-templated transcription initiation"/>
    <property type="evidence" value="ECO:0007669"/>
    <property type="project" value="InterPro"/>
</dbReference>
<proteinExistence type="inferred from homology"/>
<dbReference type="Pfam" id="PF08281">
    <property type="entry name" value="Sigma70_r4_2"/>
    <property type="match status" value="1"/>
</dbReference>
<evidence type="ECO:0000313" key="8">
    <source>
        <dbReference type="Proteomes" id="UP000321291"/>
    </source>
</evidence>
<protein>
    <submittedName>
        <fullName evidence="7">RNA polymerase sigma-70 factor</fullName>
    </submittedName>
</protein>
<evidence type="ECO:0000256" key="1">
    <source>
        <dbReference type="ARBA" id="ARBA00010641"/>
    </source>
</evidence>
<evidence type="ECO:0000259" key="5">
    <source>
        <dbReference type="Pfam" id="PF04542"/>
    </source>
</evidence>
<dbReference type="OrthoDB" id="764619at2"/>
<reference evidence="7 8" key="1">
    <citation type="journal article" date="2017" name="Int. J. Syst. Evol. Microbiol.">
        <title>Arachidicoccus ginsenosidivorans sp. nov., with ginsenoside-converting activity isolated from ginseng cultivating soil.</title>
        <authorList>
            <person name="Siddiqi M.Z."/>
            <person name="Aslam Z."/>
            <person name="Im W.T."/>
        </authorList>
    </citation>
    <scope>NUCLEOTIDE SEQUENCE [LARGE SCALE GENOMIC DNA]</scope>
    <source>
        <strain evidence="7 8">Gsoil 809</strain>
    </source>
</reference>
<keyword evidence="8" id="KW-1185">Reference proteome</keyword>
<dbReference type="InterPro" id="IPR013324">
    <property type="entry name" value="RNA_pol_sigma_r3/r4-like"/>
</dbReference>
<dbReference type="NCBIfam" id="TIGR02985">
    <property type="entry name" value="Sig70_bacteroi1"/>
    <property type="match status" value="1"/>
</dbReference>
<keyword evidence="4" id="KW-0804">Transcription</keyword>
<dbReference type="NCBIfam" id="TIGR02937">
    <property type="entry name" value="sigma70-ECF"/>
    <property type="match status" value="1"/>
</dbReference>